<dbReference type="OrthoDB" id="312948at2157"/>
<dbReference type="Proteomes" id="UP000186914">
    <property type="component" value="Unassembled WGS sequence"/>
</dbReference>
<evidence type="ECO:0000313" key="3">
    <source>
        <dbReference type="Proteomes" id="UP000186914"/>
    </source>
</evidence>
<protein>
    <recommendedName>
        <fullName evidence="4">Amphi-Trp domain-containing protein</fullName>
    </recommendedName>
</protein>
<proteinExistence type="predicted"/>
<dbReference type="EMBL" id="FTNO01000008">
    <property type="protein sequence ID" value="SIR97967.1"/>
    <property type="molecule type" value="Genomic_DNA"/>
</dbReference>
<evidence type="ECO:0000256" key="1">
    <source>
        <dbReference type="SAM" id="MobiDB-lite"/>
    </source>
</evidence>
<evidence type="ECO:0000313" key="2">
    <source>
        <dbReference type="EMBL" id="SIR97967.1"/>
    </source>
</evidence>
<accession>A0A1N7FC98</accession>
<reference evidence="3" key="1">
    <citation type="submission" date="2017-01" db="EMBL/GenBank/DDBJ databases">
        <authorList>
            <person name="Varghese N."/>
            <person name="Submissions S."/>
        </authorList>
    </citation>
    <scope>NUCLEOTIDE SEQUENCE [LARGE SCALE GENOMIC DNA]</scope>
    <source>
        <strain evidence="3">CGMCC 1.7737</strain>
    </source>
</reference>
<evidence type="ECO:0008006" key="4">
    <source>
        <dbReference type="Google" id="ProtNLM"/>
    </source>
</evidence>
<feature type="region of interest" description="Disordered" evidence="1">
    <location>
        <begin position="1"/>
        <end position="42"/>
    </location>
</feature>
<keyword evidence="3" id="KW-1185">Reference proteome</keyword>
<gene>
    <name evidence="2" type="ORF">SAMN05421858_4934</name>
</gene>
<feature type="compositionally biased region" description="Polar residues" evidence="1">
    <location>
        <begin position="1"/>
        <end position="34"/>
    </location>
</feature>
<organism evidence="2 3">
    <name type="scientific">Haladaptatus litoreus</name>
    <dbReference type="NCBI Taxonomy" id="553468"/>
    <lineage>
        <taxon>Archaea</taxon>
        <taxon>Methanobacteriati</taxon>
        <taxon>Methanobacteriota</taxon>
        <taxon>Stenosarchaea group</taxon>
        <taxon>Halobacteria</taxon>
        <taxon>Halobacteriales</taxon>
        <taxon>Haladaptataceae</taxon>
        <taxon>Haladaptatus</taxon>
    </lineage>
</organism>
<dbReference type="RefSeq" id="WP_076433466.1">
    <property type="nucleotide sequence ID" value="NZ_FTNO01000008.1"/>
</dbReference>
<name>A0A1N7FC98_9EURY</name>
<dbReference type="AlphaFoldDB" id="A0A1N7FC98"/>
<sequence length="174" mass="19145">MTNNESNTSVPSDTGSAETSKSTDSTSIDPSENALSAEDLQYPEFTFEDGTISPNGAFDLEQTLNRDEMGNWLSDLAGGLTSHDIAVEAPDRHVTFGVRPDTVSMAFEPDDDHRGKLKVSFELDAKVMLAQDADCPKIGARAGRGFVPVEMLTTDRKPEHFRCYNWIENPVEEE</sequence>